<dbReference type="InterPro" id="IPR006047">
    <property type="entry name" value="GH13_cat_dom"/>
</dbReference>
<feature type="domain" description="Glycosyl hydrolase family 13 catalytic" evidence="3">
    <location>
        <begin position="90"/>
        <end position="480"/>
    </location>
</feature>
<comment type="catalytic activity">
    <reaction evidence="1">
        <text>Hydrolysis of terminal, non-reducing (1-&gt;4)-linked alpha-D-glucose residues with release of alpha-D-glucose.</text>
        <dbReference type="EC" id="3.2.1.20"/>
    </reaction>
</comment>
<evidence type="ECO:0000259" key="3">
    <source>
        <dbReference type="SMART" id="SM00642"/>
    </source>
</evidence>
<organism evidence="4 5">
    <name type="scientific">Neodiprion lecontei</name>
    <name type="common">Redheaded pine sawfly</name>
    <dbReference type="NCBI Taxonomy" id="441921"/>
    <lineage>
        <taxon>Eukaryota</taxon>
        <taxon>Metazoa</taxon>
        <taxon>Ecdysozoa</taxon>
        <taxon>Arthropoda</taxon>
        <taxon>Hexapoda</taxon>
        <taxon>Insecta</taxon>
        <taxon>Pterygota</taxon>
        <taxon>Neoptera</taxon>
        <taxon>Endopterygota</taxon>
        <taxon>Hymenoptera</taxon>
        <taxon>Tenthredinoidea</taxon>
        <taxon>Diprionidae</taxon>
        <taxon>Diprioninae</taxon>
        <taxon>Neodiprion</taxon>
    </lineage>
</organism>
<dbReference type="CDD" id="cd11328">
    <property type="entry name" value="AmyAc_maltase"/>
    <property type="match status" value="1"/>
</dbReference>
<evidence type="ECO:0000256" key="2">
    <source>
        <dbReference type="ARBA" id="ARBA00012741"/>
    </source>
</evidence>
<dbReference type="Gene3D" id="2.60.40.1180">
    <property type="entry name" value="Golgi alpha-mannosidase II"/>
    <property type="match status" value="1"/>
</dbReference>
<dbReference type="InterPro" id="IPR017853">
    <property type="entry name" value="GH"/>
</dbReference>
<dbReference type="RefSeq" id="XP_046589439.1">
    <property type="nucleotide sequence ID" value="XM_046733483.1"/>
</dbReference>
<dbReference type="EC" id="3.2.1.20" evidence="2"/>
<evidence type="ECO:0000313" key="4">
    <source>
        <dbReference type="Proteomes" id="UP000829291"/>
    </source>
</evidence>
<dbReference type="SMART" id="SM00642">
    <property type="entry name" value="Aamy"/>
    <property type="match status" value="1"/>
</dbReference>
<reference evidence="5" key="1">
    <citation type="submission" date="2025-08" db="UniProtKB">
        <authorList>
            <consortium name="RefSeq"/>
        </authorList>
    </citation>
    <scope>IDENTIFICATION</scope>
    <source>
        <tissue evidence="5">Thorax and Abdomen</tissue>
    </source>
</reference>
<protein>
    <recommendedName>
        <fullName evidence="2">alpha-glucosidase</fullName>
        <ecNumber evidence="2">3.2.1.20</ecNumber>
    </recommendedName>
</protein>
<dbReference type="GeneID" id="107224617"/>
<evidence type="ECO:0000256" key="1">
    <source>
        <dbReference type="ARBA" id="ARBA00001657"/>
    </source>
</evidence>
<proteinExistence type="predicted"/>
<evidence type="ECO:0000313" key="5">
    <source>
        <dbReference type="RefSeq" id="XP_046589439.1"/>
    </source>
</evidence>
<dbReference type="InterPro" id="IPR045857">
    <property type="entry name" value="O16G_dom_2"/>
</dbReference>
<dbReference type="Gene3D" id="3.90.400.10">
    <property type="entry name" value="Oligo-1,6-glucosidase, Domain 2"/>
    <property type="match status" value="1"/>
</dbReference>
<dbReference type="SUPFAM" id="SSF51445">
    <property type="entry name" value="(Trans)glycosidases"/>
    <property type="match status" value="1"/>
</dbReference>
<dbReference type="Gene3D" id="3.20.20.80">
    <property type="entry name" value="Glycosidases"/>
    <property type="match status" value="1"/>
</dbReference>
<name>A0ABM3FN47_NEOLC</name>
<dbReference type="PANTHER" id="PTHR10357:SF179">
    <property type="entry name" value="NEUTRAL AND BASIC AMINO ACID TRANSPORT PROTEIN RBAT"/>
    <property type="match status" value="1"/>
</dbReference>
<dbReference type="InterPro" id="IPR013780">
    <property type="entry name" value="Glyco_hydro_b"/>
</dbReference>
<accession>A0ABM3FN47</accession>
<sequence length="652" mass="74549">MMVKIRCWEFDKNLSVRRYLYIEAPSLRYEKVRPSLVDRLGQLSDTDCFVINFLLPGKMRGLLILSLLALTSWSSVNADLDWWQTASVYQVYPRSWMDSDGDGIGDIPGIESKLEYLVDTGIDTFWMSPVYESPMVDFGYDISNFTSIDSIFGTMDDFDNLVATAKSLGLKVIMDLVPNHSSDEHEWFIKSLAGIDPYTDYYIWHNGTELENGTITRPNNWISYFGGYAWTWSSERQAYYYHKFTEEQPDLNYRNELVVQEMKDIIEFWLDRGVDGFRVDAVDTLFEDETYPDEPLSGLTDDPTDYDYTLHYYTMAQDETYEMVTQWRTLLDDYAFKTDNVTRIMMMETYENVTQVMKFYDAGAHFPFNFFLIMNVNGSNTASEIKELAIDEWLDNLPDNVTSDWVIGNHDRKRVATRYSSEQVDAMNMINHLLPGVSVTYYGEEIGMENLWISWEDTQDPWACNQDEDTYELYSRDPNRTPMQWDATTSAGFSTNESTWLPVHSNYLTLNLAAQMEAEVSHYKVYKALISLRQESVIQEGSVNVQLLKDNVMAFSRELDGSDPVIVVTNFANNTETVSLDVFENASDNMVVSIASINSELTEGTAVSRSSVEISALSGIVLRSGTDSGANAILSSAFFTLLMAVLARSIRC</sequence>
<dbReference type="PANTHER" id="PTHR10357">
    <property type="entry name" value="ALPHA-AMYLASE FAMILY MEMBER"/>
    <property type="match status" value="1"/>
</dbReference>
<dbReference type="Proteomes" id="UP000829291">
    <property type="component" value="Chromosome 3"/>
</dbReference>
<keyword evidence="4" id="KW-1185">Reference proteome</keyword>
<dbReference type="Pfam" id="PF00128">
    <property type="entry name" value="Alpha-amylase"/>
    <property type="match status" value="1"/>
</dbReference>
<gene>
    <name evidence="5" type="primary">LOC107224617</name>
</gene>